<evidence type="ECO:0000313" key="2">
    <source>
        <dbReference type="EMBL" id="EGG01663.1"/>
    </source>
</evidence>
<sequence length="552" mass="61812">MADDDIPMSEGTSTTTPVTSTIPPATATNPLADSVSALIADALKQQAAQFEAIVGGLQTQIVNLSVGTSAKKDKNRQSSSSTNPYTTPSTSRTAPRQSTSATKTSKSTPKSTSKSTPKSNQKTKKSPEAPRKRHVLQVFSSELASDFKSTKEALYIHIKMMWGLFKKNDVPPPPNPALLKEFYLRFSNSDEIDHAIKNPTSADVVAQGSIMTLRSAKEGQIKLGRGLANISNMQLLYIHGVLARVGIRIWAPDLNDAYDSLYNNACRMVALDTFRQLLSCGSYNYMNANMKHVNSMSDMIAAYNHYVHFLKAGEFRAESKTPGRKAQLSSRKTIQKNRERLADQRQEYLYDNRHKYGKRYQDFVAPTAAHSDDEENPDGSNTFTIKTLGYRSPNANKFMRRLDYEMKQAGYGSNMRVRRLPKWHRSLPAGRRRRIGKRDRVTFLPDASRSLMKVPHPDELLSDSRFTAKYLDIIKDAYQFSDDEDHVDAESEDEEESEDEDAIDIDAPPEDDESSEFYSDGEYGDLYDEEEVDDSGKGKGKGKATVEIEKDD</sequence>
<dbReference type="OrthoDB" id="3254880at2759"/>
<dbReference type="AlphaFoldDB" id="F4S0X1"/>
<proteinExistence type="predicted"/>
<gene>
    <name evidence="2" type="ORF">MELLADRAFT_91926</name>
</gene>
<protein>
    <submittedName>
        <fullName evidence="2">Uncharacterized protein</fullName>
    </submittedName>
</protein>
<dbReference type="GeneID" id="18936068"/>
<dbReference type="Proteomes" id="UP000001072">
    <property type="component" value="Unassembled WGS sequence"/>
</dbReference>
<feature type="compositionally biased region" description="Acidic residues" evidence="1">
    <location>
        <begin position="522"/>
        <end position="533"/>
    </location>
</feature>
<accession>F4S0X1</accession>
<name>F4S0X1_MELLP</name>
<feature type="compositionally biased region" description="Acidic residues" evidence="1">
    <location>
        <begin position="481"/>
        <end position="515"/>
    </location>
</feature>
<feature type="region of interest" description="Disordered" evidence="1">
    <location>
        <begin position="69"/>
        <end position="134"/>
    </location>
</feature>
<evidence type="ECO:0000313" key="3">
    <source>
        <dbReference type="Proteomes" id="UP000001072"/>
    </source>
</evidence>
<dbReference type="InParanoid" id="F4S0X1"/>
<feature type="compositionally biased region" description="Low complexity" evidence="1">
    <location>
        <begin position="12"/>
        <end position="27"/>
    </location>
</feature>
<dbReference type="EMBL" id="GL883136">
    <property type="protein sequence ID" value="EGG01663.1"/>
    <property type="molecule type" value="Genomic_DNA"/>
</dbReference>
<organism evidence="3">
    <name type="scientific">Melampsora larici-populina (strain 98AG31 / pathotype 3-4-7)</name>
    <name type="common">Poplar leaf rust fungus</name>
    <dbReference type="NCBI Taxonomy" id="747676"/>
    <lineage>
        <taxon>Eukaryota</taxon>
        <taxon>Fungi</taxon>
        <taxon>Dikarya</taxon>
        <taxon>Basidiomycota</taxon>
        <taxon>Pucciniomycotina</taxon>
        <taxon>Pucciniomycetes</taxon>
        <taxon>Pucciniales</taxon>
        <taxon>Melampsoraceae</taxon>
        <taxon>Melampsora</taxon>
    </lineage>
</organism>
<feature type="region of interest" description="Disordered" evidence="1">
    <location>
        <begin position="481"/>
        <end position="552"/>
    </location>
</feature>
<feature type="region of interest" description="Disordered" evidence="1">
    <location>
        <begin position="1"/>
        <end position="27"/>
    </location>
</feature>
<dbReference type="HOGENOM" id="CLU_020173_0_0_1"/>
<dbReference type="KEGG" id="mlr:MELLADRAFT_91926"/>
<keyword evidence="3" id="KW-1185">Reference proteome</keyword>
<dbReference type="VEuPathDB" id="FungiDB:MELLADRAFT_91926"/>
<evidence type="ECO:0000256" key="1">
    <source>
        <dbReference type="SAM" id="MobiDB-lite"/>
    </source>
</evidence>
<feature type="compositionally biased region" description="Low complexity" evidence="1">
    <location>
        <begin position="78"/>
        <end position="120"/>
    </location>
</feature>
<reference evidence="3" key="1">
    <citation type="journal article" date="2011" name="Proc. Natl. Acad. Sci. U.S.A.">
        <title>Obligate biotrophy features unraveled by the genomic analysis of rust fungi.</title>
        <authorList>
            <person name="Duplessis S."/>
            <person name="Cuomo C.A."/>
            <person name="Lin Y.-C."/>
            <person name="Aerts A."/>
            <person name="Tisserant E."/>
            <person name="Veneault-Fourrey C."/>
            <person name="Joly D.L."/>
            <person name="Hacquard S."/>
            <person name="Amselem J."/>
            <person name="Cantarel B.L."/>
            <person name="Chiu R."/>
            <person name="Coutinho P.M."/>
            <person name="Feau N."/>
            <person name="Field M."/>
            <person name="Frey P."/>
            <person name="Gelhaye E."/>
            <person name="Goldberg J."/>
            <person name="Grabherr M.G."/>
            <person name="Kodira C.D."/>
            <person name="Kohler A."/>
            <person name="Kuees U."/>
            <person name="Lindquist E.A."/>
            <person name="Lucas S.M."/>
            <person name="Mago R."/>
            <person name="Mauceli E."/>
            <person name="Morin E."/>
            <person name="Murat C."/>
            <person name="Pangilinan J.L."/>
            <person name="Park R."/>
            <person name="Pearson M."/>
            <person name="Quesneville H."/>
            <person name="Rouhier N."/>
            <person name="Sakthikumar S."/>
            <person name="Salamov A.A."/>
            <person name="Schmutz J."/>
            <person name="Selles B."/>
            <person name="Shapiro H."/>
            <person name="Tanguay P."/>
            <person name="Tuskan G.A."/>
            <person name="Henrissat B."/>
            <person name="Van de Peer Y."/>
            <person name="Rouze P."/>
            <person name="Ellis J.G."/>
            <person name="Dodds P.N."/>
            <person name="Schein J.E."/>
            <person name="Zhong S."/>
            <person name="Hamelin R.C."/>
            <person name="Grigoriev I.V."/>
            <person name="Szabo L.J."/>
            <person name="Martin F."/>
        </authorList>
    </citation>
    <scope>NUCLEOTIDE SEQUENCE [LARGE SCALE GENOMIC DNA]</scope>
    <source>
        <strain evidence="3">98AG31 / pathotype 3-4-7</strain>
    </source>
</reference>
<dbReference type="RefSeq" id="XP_007415008.1">
    <property type="nucleotide sequence ID" value="XM_007414946.1"/>
</dbReference>